<protein>
    <submittedName>
        <fullName evidence="2">Uncharacterized protein</fullName>
    </submittedName>
</protein>
<dbReference type="InterPro" id="IPR019734">
    <property type="entry name" value="TPR_rpt"/>
</dbReference>
<feature type="repeat" description="TPR" evidence="1">
    <location>
        <begin position="196"/>
        <end position="229"/>
    </location>
</feature>
<dbReference type="Proteomes" id="UP000076078">
    <property type="component" value="Unassembled WGS sequence"/>
</dbReference>
<dbReference type="SMART" id="SM00028">
    <property type="entry name" value="TPR"/>
    <property type="match status" value="2"/>
</dbReference>
<dbReference type="InParanoid" id="A0A151Z454"/>
<proteinExistence type="predicted"/>
<accession>A0A151Z454</accession>
<comment type="caution">
    <text evidence="2">The sequence shown here is derived from an EMBL/GenBank/DDBJ whole genome shotgun (WGS) entry which is preliminary data.</text>
</comment>
<dbReference type="InterPro" id="IPR011990">
    <property type="entry name" value="TPR-like_helical_dom_sf"/>
</dbReference>
<dbReference type="SUPFAM" id="SSF48452">
    <property type="entry name" value="TPR-like"/>
    <property type="match status" value="1"/>
</dbReference>
<gene>
    <name evidence="2" type="ORF">DLAC_10784</name>
</gene>
<dbReference type="PROSITE" id="PS50005">
    <property type="entry name" value="TPR"/>
    <property type="match status" value="1"/>
</dbReference>
<evidence type="ECO:0000256" key="1">
    <source>
        <dbReference type="PROSITE-ProRule" id="PRU00339"/>
    </source>
</evidence>
<dbReference type="Gene3D" id="1.25.40.10">
    <property type="entry name" value="Tetratricopeptide repeat domain"/>
    <property type="match status" value="1"/>
</dbReference>
<keyword evidence="1" id="KW-0802">TPR repeat</keyword>
<keyword evidence="3" id="KW-1185">Reference proteome</keyword>
<dbReference type="AlphaFoldDB" id="A0A151Z454"/>
<reference evidence="2 3" key="1">
    <citation type="submission" date="2015-12" db="EMBL/GenBank/DDBJ databases">
        <title>Dictyostelia acquired genes for synthesis and detection of signals that induce cell-type specialization by lateral gene transfer from prokaryotes.</title>
        <authorList>
            <person name="Gloeckner G."/>
            <person name="Schaap P."/>
        </authorList>
    </citation>
    <scope>NUCLEOTIDE SEQUENCE [LARGE SCALE GENOMIC DNA]</scope>
    <source>
        <strain evidence="2 3">TK</strain>
    </source>
</reference>
<evidence type="ECO:0000313" key="3">
    <source>
        <dbReference type="Proteomes" id="UP000076078"/>
    </source>
</evidence>
<dbReference type="EMBL" id="LODT01000048">
    <property type="protein sequence ID" value="KYQ88753.1"/>
    <property type="molecule type" value="Genomic_DNA"/>
</dbReference>
<name>A0A151Z454_TIELA</name>
<evidence type="ECO:0000313" key="2">
    <source>
        <dbReference type="EMBL" id="KYQ88753.1"/>
    </source>
</evidence>
<organism evidence="2 3">
    <name type="scientific">Tieghemostelium lacteum</name>
    <name type="common">Slime mold</name>
    <name type="synonym">Dictyostelium lacteum</name>
    <dbReference type="NCBI Taxonomy" id="361077"/>
    <lineage>
        <taxon>Eukaryota</taxon>
        <taxon>Amoebozoa</taxon>
        <taxon>Evosea</taxon>
        <taxon>Eumycetozoa</taxon>
        <taxon>Dictyostelia</taxon>
        <taxon>Dictyosteliales</taxon>
        <taxon>Raperosteliaceae</taxon>
        <taxon>Tieghemostelium</taxon>
    </lineage>
</organism>
<dbReference type="OrthoDB" id="10006023at2759"/>
<sequence>MFIWFSSAPFASKWIEILCKHELKYQAIDIEYFIDMMVNFHIFRHVENSGFLLLDYSVACNIREHIPPGKGKSDLEALIMNIFILNKYIPETENIFIHRHLYYFKELNQFQSTESKNQTWEKCAEATLKHFDDSDLSLKVALEALELIEPTSDDLLLGRIHKTLGCVYRIRKDTTKAIVHLTLSINYLKTTPLLLSQIMNHLGDCYIEIKNYKQALEVFQEALGSCQQNSSDMSTTLALIAKTHFLKKIMVKLFII</sequence>